<dbReference type="InterPro" id="IPR006656">
    <property type="entry name" value="Mopterin_OxRdtase"/>
</dbReference>
<gene>
    <name evidence="9" type="ORF">GKG38_10510</name>
</gene>
<evidence type="ECO:0000256" key="6">
    <source>
        <dbReference type="ARBA" id="ARBA00023004"/>
    </source>
</evidence>
<dbReference type="Gene3D" id="2.20.25.90">
    <property type="entry name" value="ADC-like domains"/>
    <property type="match status" value="1"/>
</dbReference>
<dbReference type="PROSITE" id="PS00932">
    <property type="entry name" value="MOLYBDOPTERIN_PROK_3"/>
    <property type="match status" value="1"/>
</dbReference>
<dbReference type="PANTHER" id="PTHR43742">
    <property type="entry name" value="TRIMETHYLAMINE-N-OXIDE REDUCTASE"/>
    <property type="match status" value="1"/>
</dbReference>
<dbReference type="Gene3D" id="2.40.40.20">
    <property type="match status" value="1"/>
</dbReference>
<evidence type="ECO:0000313" key="10">
    <source>
        <dbReference type="Proteomes" id="UP000462865"/>
    </source>
</evidence>
<comment type="similarity">
    <text evidence="2">Belongs to the prokaryotic molybdopterin-containing oxidoreductase family.</text>
</comment>
<evidence type="ECO:0000256" key="5">
    <source>
        <dbReference type="ARBA" id="ARBA00023002"/>
    </source>
</evidence>
<dbReference type="GO" id="GO:0043546">
    <property type="term" value="F:molybdopterin cofactor binding"/>
    <property type="evidence" value="ECO:0007669"/>
    <property type="project" value="InterPro"/>
</dbReference>
<dbReference type="GO" id="GO:0016491">
    <property type="term" value="F:oxidoreductase activity"/>
    <property type="evidence" value="ECO:0007669"/>
    <property type="project" value="UniProtKB-KW"/>
</dbReference>
<evidence type="ECO:0000256" key="3">
    <source>
        <dbReference type="ARBA" id="ARBA00022505"/>
    </source>
</evidence>
<proteinExistence type="inferred from homology"/>
<dbReference type="InterPro" id="IPR050612">
    <property type="entry name" value="Prok_Mopterin_Oxidored"/>
</dbReference>
<comment type="cofactor">
    <cofactor evidence="1">
        <name>Mo-bis(molybdopterin guanine dinucleotide)</name>
        <dbReference type="ChEBI" id="CHEBI:60539"/>
    </cofactor>
</comment>
<sequence length="779" mass="88409">MEKQFDHEWQTPQPDGSTIFRTCAWSPPGDHPVGCGVELHVKEGKLVHVEGDETHPITQGRLCPRCLALKDYTYDPQRIIYPMKRDPAKRGMPDAWEQISWDEAYEIIQERVADIEEKYGREAIIVYGGTGREACMFYYPMAFSVLNTPNLCYAQSGWSCYGPRSSVADYILGAGYPEIDTGYFPDRMDNPEYELTEVAVCWGKMPLWSNGDGFFGHSLIDMMKRGTKIICVDPRVTWLGSRKGNMTLQLKPGTDASLALGILNVIINEDLYDHDFVENWCYGFEELAERVNEYPLELVEKQTWVPAEEIRAAARIMANAHPMCILWGLAIDQNKNGVQAGHAILSIMAITGNIDVPGGLTVGDPSVRLGHWCTDSRQYLSDEIWEKRIGVDKWPAFAATMASTHPDETLETLETGVPYAPKMAWINSSNFVSATCSDQNQRWYKALLPMEFTVATDLYMNPTIEGLADLFLPMSTFAEHDGFVIPYYMSNNVWLGCMAKAFSTGDTKSDLEICYEVGRRVTPHANWSKYNDVTEWLEEQLDDEPLLPFTWDEFKEMGVYFPPMTYRKYEKGMLRNDGEPGFNTVSGKFELYSVLYDAWGEDPMPYYEEPTYSQVSKPELAEEYPLMATSGARVSAFFHSEQRQIAKLRALNPDPEVEINPVTAAKYGIANGDWVQVYNMFGKGNWRARVTPTIDERTIHCQHGWWFPEEEGSAPNLYGVFKSNFNLLIPHFNVGNLGFGCPAKGIMANIRKVDSKEDQNEENFQQIPPVLIENHGRII</sequence>
<dbReference type="InterPro" id="IPR006655">
    <property type="entry name" value="Mopterin_OxRdtase_prok_CS"/>
</dbReference>
<dbReference type="EMBL" id="WKZA01000051">
    <property type="protein sequence ID" value="MSA95476.1"/>
    <property type="molecule type" value="Genomic_DNA"/>
</dbReference>
<keyword evidence="4" id="KW-0479">Metal-binding</keyword>
<dbReference type="InterPro" id="IPR009010">
    <property type="entry name" value="Asp_de-COase-like_dom_sf"/>
</dbReference>
<dbReference type="Gene3D" id="3.40.228.10">
    <property type="entry name" value="Dimethylsulfoxide Reductase, domain 2"/>
    <property type="match status" value="1"/>
</dbReference>
<dbReference type="Pfam" id="PF00384">
    <property type="entry name" value="Molybdopterin"/>
    <property type="match status" value="1"/>
</dbReference>
<keyword evidence="7" id="KW-0411">Iron-sulfur</keyword>
<dbReference type="SUPFAM" id="SSF53706">
    <property type="entry name" value="Formate dehydrogenase/DMSO reductase, domains 1-3"/>
    <property type="match status" value="1"/>
</dbReference>
<dbReference type="InterPro" id="IPR006657">
    <property type="entry name" value="MoPterin_dinucl-bd_dom"/>
</dbReference>
<dbReference type="GO" id="GO:0018818">
    <property type="term" value="F:acetylene hydratase activity"/>
    <property type="evidence" value="ECO:0007669"/>
    <property type="project" value="InterPro"/>
</dbReference>
<dbReference type="Gene3D" id="3.40.50.740">
    <property type="match status" value="1"/>
</dbReference>
<evidence type="ECO:0000256" key="4">
    <source>
        <dbReference type="ARBA" id="ARBA00022723"/>
    </source>
</evidence>
<dbReference type="SUPFAM" id="SSF50692">
    <property type="entry name" value="ADC-like"/>
    <property type="match status" value="1"/>
</dbReference>
<keyword evidence="6" id="KW-0408">Iron</keyword>
<dbReference type="SMART" id="SM00926">
    <property type="entry name" value="Molybdop_Fe4S4"/>
    <property type="match status" value="1"/>
</dbReference>
<dbReference type="InterPro" id="IPR037949">
    <property type="entry name" value="MopB_CT_Acetylene-hydratase"/>
</dbReference>
<evidence type="ECO:0000256" key="1">
    <source>
        <dbReference type="ARBA" id="ARBA00001942"/>
    </source>
</evidence>
<dbReference type="GO" id="GO:0046872">
    <property type="term" value="F:metal ion binding"/>
    <property type="evidence" value="ECO:0007669"/>
    <property type="project" value="UniProtKB-KW"/>
</dbReference>
<evidence type="ECO:0000259" key="8">
    <source>
        <dbReference type="PROSITE" id="PS51669"/>
    </source>
</evidence>
<dbReference type="Proteomes" id="UP000462865">
    <property type="component" value="Unassembled WGS sequence"/>
</dbReference>
<dbReference type="PANTHER" id="PTHR43742:SF6">
    <property type="entry name" value="OXIDOREDUCTASE YYAE-RELATED"/>
    <property type="match status" value="1"/>
</dbReference>
<keyword evidence="5" id="KW-0560">Oxidoreductase</keyword>
<feature type="domain" description="4Fe-4S Mo/W bis-MGD-type" evidence="8">
    <location>
        <begin position="21"/>
        <end position="77"/>
    </location>
</feature>
<organism evidence="9 10">
    <name type="scientific">Gordonibacter urolithinfaciens</name>
    <dbReference type="NCBI Taxonomy" id="1335613"/>
    <lineage>
        <taxon>Bacteria</taxon>
        <taxon>Bacillati</taxon>
        <taxon>Actinomycetota</taxon>
        <taxon>Coriobacteriia</taxon>
        <taxon>Eggerthellales</taxon>
        <taxon>Eggerthellaceae</taxon>
        <taxon>Gordonibacter</taxon>
    </lineage>
</organism>
<evidence type="ECO:0000313" key="9">
    <source>
        <dbReference type="EMBL" id="MSA95476.1"/>
    </source>
</evidence>
<evidence type="ECO:0000256" key="7">
    <source>
        <dbReference type="ARBA" id="ARBA00023014"/>
    </source>
</evidence>
<dbReference type="InterPro" id="IPR006963">
    <property type="entry name" value="Mopterin_OxRdtase_4Fe-4S_dom"/>
</dbReference>
<protein>
    <submittedName>
        <fullName evidence="9">Molybdopterin-dependent oxidoreductase</fullName>
    </submittedName>
</protein>
<dbReference type="GO" id="GO:0051536">
    <property type="term" value="F:iron-sulfur cluster binding"/>
    <property type="evidence" value="ECO:0007669"/>
    <property type="project" value="UniProtKB-KW"/>
</dbReference>
<dbReference type="Pfam" id="PF04879">
    <property type="entry name" value="Molybdop_Fe4S4"/>
    <property type="match status" value="1"/>
</dbReference>
<dbReference type="CDD" id="cd02781">
    <property type="entry name" value="MopB_CT_Acetylene-hydratase"/>
    <property type="match status" value="1"/>
</dbReference>
<accession>A0A7K0ICD0</accession>
<evidence type="ECO:0000256" key="2">
    <source>
        <dbReference type="ARBA" id="ARBA00010312"/>
    </source>
</evidence>
<dbReference type="Pfam" id="PF01568">
    <property type="entry name" value="Molydop_binding"/>
    <property type="match status" value="1"/>
</dbReference>
<dbReference type="PROSITE" id="PS51669">
    <property type="entry name" value="4FE4S_MOW_BIS_MGD"/>
    <property type="match status" value="1"/>
</dbReference>
<comment type="caution">
    <text evidence="9">The sequence shown here is derived from an EMBL/GenBank/DDBJ whole genome shotgun (WGS) entry which is preliminary data.</text>
</comment>
<dbReference type="AlphaFoldDB" id="A0A7K0ICD0"/>
<keyword evidence="3" id="KW-0500">Molybdenum</keyword>
<reference evidence="9 10" key="1">
    <citation type="journal article" date="2019" name="Nat. Med.">
        <title>A library of human gut bacterial isolates paired with longitudinal multiomics data enables mechanistic microbiome research.</title>
        <authorList>
            <person name="Poyet M."/>
            <person name="Groussin M."/>
            <person name="Gibbons S.M."/>
            <person name="Avila-Pacheco J."/>
            <person name="Jiang X."/>
            <person name="Kearney S.M."/>
            <person name="Perrotta A.R."/>
            <person name="Berdy B."/>
            <person name="Zhao S."/>
            <person name="Lieberman T.D."/>
            <person name="Swanson P.K."/>
            <person name="Smith M."/>
            <person name="Roesemann S."/>
            <person name="Alexander J.E."/>
            <person name="Rich S.A."/>
            <person name="Livny J."/>
            <person name="Vlamakis H."/>
            <person name="Clish C."/>
            <person name="Bullock K."/>
            <person name="Deik A."/>
            <person name="Scott J."/>
            <person name="Pierce K.A."/>
            <person name="Xavier R.J."/>
            <person name="Alm E.J."/>
        </authorList>
    </citation>
    <scope>NUCLEOTIDE SEQUENCE [LARGE SCALE GENOMIC DNA]</scope>
    <source>
        <strain evidence="9 10">BIOML-A1</strain>
    </source>
</reference>
<dbReference type="RefSeq" id="WP_154270592.1">
    <property type="nucleotide sequence ID" value="NZ_JAJCHO010000009.1"/>
</dbReference>
<name>A0A7K0ICD0_9ACTN</name>